<proteinExistence type="predicted"/>
<organism evidence="1 2">
    <name type="scientific">Daphnia pulex</name>
    <name type="common">Water flea</name>
    <dbReference type="NCBI Taxonomy" id="6669"/>
    <lineage>
        <taxon>Eukaryota</taxon>
        <taxon>Metazoa</taxon>
        <taxon>Ecdysozoa</taxon>
        <taxon>Arthropoda</taxon>
        <taxon>Crustacea</taxon>
        <taxon>Branchiopoda</taxon>
        <taxon>Diplostraca</taxon>
        <taxon>Cladocera</taxon>
        <taxon>Anomopoda</taxon>
        <taxon>Daphniidae</taxon>
        <taxon>Daphnia</taxon>
    </lineage>
</organism>
<sequence length="67" mass="7835">MLKTISAKARRGRGKSFFVLPAKLVQHRIKMDELWASPLANFRKQYNQSFRKVPSYHQGDISKNKET</sequence>
<name>E9H428_DAPPU</name>
<protein>
    <submittedName>
        <fullName evidence="1">Uncharacterized protein</fullName>
    </submittedName>
</protein>
<dbReference type="HOGENOM" id="CLU_2815059_0_0_1"/>
<dbReference type="InParanoid" id="E9H428"/>
<dbReference type="Proteomes" id="UP000000305">
    <property type="component" value="Unassembled WGS sequence"/>
</dbReference>
<dbReference type="KEGG" id="dpx:DAPPUDRAFT_325222"/>
<evidence type="ECO:0000313" key="2">
    <source>
        <dbReference type="Proteomes" id="UP000000305"/>
    </source>
</evidence>
<keyword evidence="2" id="KW-1185">Reference proteome</keyword>
<dbReference type="EMBL" id="GL732590">
    <property type="protein sequence ID" value="EFX73509.1"/>
    <property type="molecule type" value="Genomic_DNA"/>
</dbReference>
<gene>
    <name evidence="1" type="ORF">DAPPUDRAFT_325222</name>
</gene>
<reference evidence="1 2" key="1">
    <citation type="journal article" date="2011" name="Science">
        <title>The ecoresponsive genome of Daphnia pulex.</title>
        <authorList>
            <person name="Colbourne J.K."/>
            <person name="Pfrender M.E."/>
            <person name="Gilbert D."/>
            <person name="Thomas W.K."/>
            <person name="Tucker A."/>
            <person name="Oakley T.H."/>
            <person name="Tokishita S."/>
            <person name="Aerts A."/>
            <person name="Arnold G.J."/>
            <person name="Basu M.K."/>
            <person name="Bauer D.J."/>
            <person name="Caceres C.E."/>
            <person name="Carmel L."/>
            <person name="Casola C."/>
            <person name="Choi J.H."/>
            <person name="Detter J.C."/>
            <person name="Dong Q."/>
            <person name="Dusheyko S."/>
            <person name="Eads B.D."/>
            <person name="Frohlich T."/>
            <person name="Geiler-Samerotte K.A."/>
            <person name="Gerlach D."/>
            <person name="Hatcher P."/>
            <person name="Jogdeo S."/>
            <person name="Krijgsveld J."/>
            <person name="Kriventseva E.V."/>
            <person name="Kultz D."/>
            <person name="Laforsch C."/>
            <person name="Lindquist E."/>
            <person name="Lopez J."/>
            <person name="Manak J.R."/>
            <person name="Muller J."/>
            <person name="Pangilinan J."/>
            <person name="Patwardhan R.P."/>
            <person name="Pitluck S."/>
            <person name="Pritham E.J."/>
            <person name="Rechtsteiner A."/>
            <person name="Rho M."/>
            <person name="Rogozin I.B."/>
            <person name="Sakarya O."/>
            <person name="Salamov A."/>
            <person name="Schaack S."/>
            <person name="Shapiro H."/>
            <person name="Shiga Y."/>
            <person name="Skalitzky C."/>
            <person name="Smith Z."/>
            <person name="Souvorov A."/>
            <person name="Sung W."/>
            <person name="Tang Z."/>
            <person name="Tsuchiya D."/>
            <person name="Tu H."/>
            <person name="Vos H."/>
            <person name="Wang M."/>
            <person name="Wolf Y.I."/>
            <person name="Yamagata H."/>
            <person name="Yamada T."/>
            <person name="Ye Y."/>
            <person name="Shaw J.R."/>
            <person name="Andrews J."/>
            <person name="Crease T.J."/>
            <person name="Tang H."/>
            <person name="Lucas S.M."/>
            <person name="Robertson H.M."/>
            <person name="Bork P."/>
            <person name="Koonin E.V."/>
            <person name="Zdobnov E.M."/>
            <person name="Grigoriev I.V."/>
            <person name="Lynch M."/>
            <person name="Boore J.L."/>
        </authorList>
    </citation>
    <scope>NUCLEOTIDE SEQUENCE [LARGE SCALE GENOMIC DNA]</scope>
</reference>
<accession>E9H428</accession>
<evidence type="ECO:0000313" key="1">
    <source>
        <dbReference type="EMBL" id="EFX73509.1"/>
    </source>
</evidence>
<dbReference type="AlphaFoldDB" id="E9H428"/>